<dbReference type="EMBL" id="QZCW01000001">
    <property type="protein sequence ID" value="MCW5319836.1"/>
    <property type="molecule type" value="Genomic_DNA"/>
</dbReference>
<dbReference type="Proteomes" id="UP001208935">
    <property type="component" value="Unassembled WGS sequence"/>
</dbReference>
<reference evidence="3" key="1">
    <citation type="submission" date="2023-07" db="EMBL/GenBank/DDBJ databases">
        <title>Verminephrobacter genomes.</title>
        <authorList>
            <person name="Lund M.B."/>
        </authorList>
    </citation>
    <scope>NUCLEOTIDE SEQUENCE [LARGE SCALE GENOMIC DNA]</scope>
    <source>
        <strain evidence="3">AtM5-05</strain>
    </source>
</reference>
<evidence type="ECO:0000313" key="3">
    <source>
        <dbReference type="Proteomes" id="UP001208935"/>
    </source>
</evidence>
<dbReference type="Pfam" id="PF13401">
    <property type="entry name" value="AAA_22"/>
    <property type="match status" value="1"/>
</dbReference>
<dbReference type="InterPro" id="IPR027417">
    <property type="entry name" value="P-loop_NTPase"/>
</dbReference>
<sequence length="900" mass="98682">MAVRVEMDEDIELQFPSLTIYVQVKTRNRPLIQSDIEGALSRFTALQQEHTSGRRAGEAQFVIVSTQPPCSALAKRDLSYVSLEWPVGRLGPQTQALPPAWRDIPSAVAWCTTVAEKLPLRTIAAETLVWKLAANVALASSGTEPYGDHQFLAKNLPVLFEQFACQLHDFPELLPHYRPHQNEPAIESTAHVRVVCGFSGAGKTSWAAQTAAHSGNSCAYYDAGDTAPAALSSALVRECAAQLAGAVALERVLLPGASGLESLRALDLALEEKGRTPILVIDNAHTLPSTALEQVIRNTSCIRLVLLCHPGHTVAELEALQGIQREELRGWSVEDVAGEVAGLGCTGTIEGMERLRVLTGGYPLFVQSAARLAAAEHSGGIDEFVQSLERGIHGAVTAQEVILKHVFDSLAPQLQQAVCALSFSDVPLYRAEILKLLTECLAMEEATAASTLRQLKTRGLAQSVGGDRVRIHDAVRTLGKTRSNEMPERRAQAQKVLAEIILQSLQERRDFARIVFWAKLLSALNHLEPLIELMGEEIFHEMGVIPEVSSALEQALASGVLNPVQQFWAYDGLIFAAFKHGVREQTDKVAEWFSASERVIEQFGLSPTHRARRWMKRMRFAGARGDKDGVMSALEQASRDMPDRKDYRRVLAYNAAAALFSVGSYRVAEKLVSGVIGEYCEVFGISLAQVIGLKQAEFRKAIEKSSLDIDDAKHFADALDLLATIGRKTGRRAPLTGIRAMQFYDIAGAVDSYARVGLDVAEDHVCVNDFLGACHMMDAFVLPFIRRHSMVGRMLDARGLYAVILAYSGDFNEAELQMRQLEPLIKGAPQQMQTQLADQKRLIAEIRLKGPPPQRRLREDAISRPSVAQPAPIARERAKVGRNDPCPCNSGLKFKKCHGV</sequence>
<feature type="domain" description="ORC1/DEAH AAA+ ATPase" evidence="1">
    <location>
        <begin position="188"/>
        <end position="310"/>
    </location>
</feature>
<dbReference type="Pfam" id="PF02810">
    <property type="entry name" value="SEC-C"/>
    <property type="match status" value="1"/>
</dbReference>
<keyword evidence="3" id="KW-1185">Reference proteome</keyword>
<accession>A0ABT3KNE1</accession>
<name>A0ABT3KNE1_9BURK</name>
<protein>
    <submittedName>
        <fullName evidence="2">ATP-binding protein</fullName>
    </submittedName>
</protein>
<dbReference type="GO" id="GO:0005524">
    <property type="term" value="F:ATP binding"/>
    <property type="evidence" value="ECO:0007669"/>
    <property type="project" value="UniProtKB-KW"/>
</dbReference>
<keyword evidence="2" id="KW-0067">ATP-binding</keyword>
<keyword evidence="2" id="KW-0547">Nucleotide-binding</keyword>
<dbReference type="InterPro" id="IPR049945">
    <property type="entry name" value="AAA_22"/>
</dbReference>
<dbReference type="Gene3D" id="3.10.450.50">
    <property type="match status" value="1"/>
</dbReference>
<dbReference type="SUPFAM" id="SSF52540">
    <property type="entry name" value="P-loop containing nucleoside triphosphate hydrolases"/>
    <property type="match status" value="1"/>
</dbReference>
<evidence type="ECO:0000313" key="2">
    <source>
        <dbReference type="EMBL" id="MCW5319836.1"/>
    </source>
</evidence>
<dbReference type="SUPFAM" id="SSF103642">
    <property type="entry name" value="Sec-C motif"/>
    <property type="match status" value="1"/>
</dbReference>
<dbReference type="InterPro" id="IPR004027">
    <property type="entry name" value="SEC_C_motif"/>
</dbReference>
<proteinExistence type="predicted"/>
<evidence type="ECO:0000259" key="1">
    <source>
        <dbReference type="Pfam" id="PF13401"/>
    </source>
</evidence>
<organism evidence="2 3">
    <name type="scientific">Verminephrobacter aporrectodeae subsp. tuberculatae</name>
    <dbReference type="NCBI Taxonomy" id="1110392"/>
    <lineage>
        <taxon>Bacteria</taxon>
        <taxon>Pseudomonadati</taxon>
        <taxon>Pseudomonadota</taxon>
        <taxon>Betaproteobacteria</taxon>
        <taxon>Burkholderiales</taxon>
        <taxon>Comamonadaceae</taxon>
        <taxon>Verminephrobacter</taxon>
    </lineage>
</organism>
<comment type="caution">
    <text evidence="2">The sequence shown here is derived from an EMBL/GenBank/DDBJ whole genome shotgun (WGS) entry which is preliminary data.</text>
</comment>
<gene>
    <name evidence="2" type="ORF">D5039_01205</name>
</gene>
<dbReference type="Gene3D" id="3.40.50.300">
    <property type="entry name" value="P-loop containing nucleotide triphosphate hydrolases"/>
    <property type="match status" value="1"/>
</dbReference>